<dbReference type="CDD" id="cd00567">
    <property type="entry name" value="ACAD"/>
    <property type="match status" value="1"/>
</dbReference>
<organism evidence="8 9">
    <name type="scientific">Frankia nepalensis</name>
    <dbReference type="NCBI Taxonomy" id="1836974"/>
    <lineage>
        <taxon>Bacteria</taxon>
        <taxon>Bacillati</taxon>
        <taxon>Actinomycetota</taxon>
        <taxon>Actinomycetes</taxon>
        <taxon>Frankiales</taxon>
        <taxon>Frankiaceae</taxon>
        <taxon>Frankia</taxon>
    </lineage>
</organism>
<dbReference type="PANTHER" id="PTHR43884:SF20">
    <property type="entry name" value="ACYL-COA DEHYDROGENASE FADE28"/>
    <property type="match status" value="1"/>
</dbReference>
<keyword evidence="3" id="KW-0285">Flavoprotein</keyword>
<comment type="cofactor">
    <cofactor evidence="1">
        <name>FAD</name>
        <dbReference type="ChEBI" id="CHEBI:57692"/>
    </cofactor>
</comment>
<dbReference type="Pfam" id="PF00441">
    <property type="entry name" value="Acyl-CoA_dh_1"/>
    <property type="match status" value="1"/>
</dbReference>
<reference evidence="8" key="1">
    <citation type="submission" date="2020-12" db="EMBL/GenBank/DDBJ databases">
        <title>Genomic characterization of non-nitrogen-fixing Frankia strains.</title>
        <authorList>
            <person name="Carlos-Shanley C."/>
            <person name="Guerra T."/>
            <person name="Hahn D."/>
        </authorList>
    </citation>
    <scope>NUCLEOTIDE SEQUENCE</scope>
    <source>
        <strain evidence="8">CN6</strain>
    </source>
</reference>
<dbReference type="Gene3D" id="2.40.110.10">
    <property type="entry name" value="Butyryl-CoA Dehydrogenase, subunit A, domain 2"/>
    <property type="match status" value="1"/>
</dbReference>
<dbReference type="EMBL" id="JAEACQ010000377">
    <property type="protein sequence ID" value="MBL7633217.1"/>
    <property type="molecule type" value="Genomic_DNA"/>
</dbReference>
<dbReference type="InterPro" id="IPR037069">
    <property type="entry name" value="AcylCoA_DH/ox_N_sf"/>
</dbReference>
<evidence type="ECO:0000256" key="5">
    <source>
        <dbReference type="ARBA" id="ARBA00023002"/>
    </source>
</evidence>
<dbReference type="InterPro" id="IPR009100">
    <property type="entry name" value="AcylCoA_DH/oxidase_NM_dom_sf"/>
</dbReference>
<accession>A0A937RNB3</accession>
<evidence type="ECO:0000259" key="7">
    <source>
        <dbReference type="Pfam" id="PF02771"/>
    </source>
</evidence>
<evidence type="ECO:0000256" key="4">
    <source>
        <dbReference type="ARBA" id="ARBA00022827"/>
    </source>
</evidence>
<evidence type="ECO:0000256" key="1">
    <source>
        <dbReference type="ARBA" id="ARBA00001974"/>
    </source>
</evidence>
<keyword evidence="4" id="KW-0274">FAD</keyword>
<dbReference type="SUPFAM" id="SSF47203">
    <property type="entry name" value="Acyl-CoA dehydrogenase C-terminal domain-like"/>
    <property type="match status" value="1"/>
</dbReference>
<evidence type="ECO:0000256" key="2">
    <source>
        <dbReference type="ARBA" id="ARBA00009347"/>
    </source>
</evidence>
<evidence type="ECO:0000313" key="8">
    <source>
        <dbReference type="EMBL" id="MBL7633217.1"/>
    </source>
</evidence>
<comment type="caution">
    <text evidence="8">The sequence shown here is derived from an EMBL/GenBank/DDBJ whole genome shotgun (WGS) entry which is preliminary data.</text>
</comment>
<keyword evidence="9" id="KW-1185">Reference proteome</keyword>
<evidence type="ECO:0000313" key="9">
    <source>
        <dbReference type="Proteomes" id="UP000604475"/>
    </source>
</evidence>
<evidence type="ECO:0000259" key="6">
    <source>
        <dbReference type="Pfam" id="PF00441"/>
    </source>
</evidence>
<dbReference type="Pfam" id="PF02771">
    <property type="entry name" value="Acyl-CoA_dh_N"/>
    <property type="match status" value="1"/>
</dbReference>
<dbReference type="InterPro" id="IPR009075">
    <property type="entry name" value="AcylCo_DH/oxidase_C"/>
</dbReference>
<dbReference type="PANTHER" id="PTHR43884">
    <property type="entry name" value="ACYL-COA DEHYDROGENASE"/>
    <property type="match status" value="1"/>
</dbReference>
<feature type="domain" description="Acyl-CoA dehydrogenase/oxidase C-terminal" evidence="6">
    <location>
        <begin position="248"/>
        <end position="377"/>
    </location>
</feature>
<dbReference type="GO" id="GO:0050660">
    <property type="term" value="F:flavin adenine dinucleotide binding"/>
    <property type="evidence" value="ECO:0007669"/>
    <property type="project" value="InterPro"/>
</dbReference>
<gene>
    <name evidence="8" type="ORF">I7412_39910</name>
</gene>
<keyword evidence="5" id="KW-0560">Oxidoreductase</keyword>
<dbReference type="Gene3D" id="1.10.540.10">
    <property type="entry name" value="Acyl-CoA dehydrogenase/oxidase, N-terminal domain"/>
    <property type="match status" value="1"/>
</dbReference>
<dbReference type="InterPro" id="IPR013786">
    <property type="entry name" value="AcylCoA_DH/ox_N"/>
</dbReference>
<comment type="similarity">
    <text evidence="2">Belongs to the acyl-CoA dehydrogenase family.</text>
</comment>
<name>A0A937RNB3_9ACTN</name>
<dbReference type="Proteomes" id="UP000604475">
    <property type="component" value="Unassembled WGS sequence"/>
</dbReference>
<feature type="domain" description="Acyl-CoA dehydrogenase/oxidase N-terminal" evidence="7">
    <location>
        <begin position="27"/>
        <end position="124"/>
    </location>
</feature>
<proteinExistence type="inferred from homology"/>
<dbReference type="InterPro" id="IPR046373">
    <property type="entry name" value="Acyl-CoA_Oxase/DH_mid-dom_sf"/>
</dbReference>
<dbReference type="Gene3D" id="1.20.140.10">
    <property type="entry name" value="Butyryl-CoA Dehydrogenase, subunit A, domain 3"/>
    <property type="match status" value="1"/>
</dbReference>
<sequence length="407" mass="42890">MPHDRKSPSSLGDLSVGVRLFPEISGEQRLMLDSVIRLVESNCPLPVVRRQAEQNRLGDADLRREFADLGCFGLLVHEDHGGGSLSGNGVVDAALVASERGARLQPGPFVGTNVVAYALSEAGTTPGLEALADLVAGKASAVWAFDGALVGDRRSVLAVRQDGDELVLDGTVCGVQGADECDWILVSALSSDGPVQVLVANPTGGMTLERVDGMDITRRFSDIHFSSVRVPARQRLGGSADAEGLLNRQLAVACVLSAAESVGAMDANFQLALEYSRVRIAFGRPIGSFQAVKHLLANTSLLLEMAKAVVAGAAVKLGAGAPDGPALASIAKAFVGERAVELTHNCFQVFGGIGYTWEHDQHLFMRRLASESFLYGSPVAHRRSLWSHADVSTGARTGERTGGRVDA</sequence>
<protein>
    <submittedName>
        <fullName evidence="8">Acyl-CoA/acyl-ACP dehydrogenase</fullName>
    </submittedName>
</protein>
<dbReference type="InterPro" id="IPR036250">
    <property type="entry name" value="AcylCo_DH-like_C"/>
</dbReference>
<dbReference type="GO" id="GO:0003995">
    <property type="term" value="F:acyl-CoA dehydrogenase activity"/>
    <property type="evidence" value="ECO:0007669"/>
    <property type="project" value="TreeGrafter"/>
</dbReference>
<evidence type="ECO:0000256" key="3">
    <source>
        <dbReference type="ARBA" id="ARBA00022630"/>
    </source>
</evidence>
<dbReference type="AlphaFoldDB" id="A0A937RNB3"/>
<dbReference type="SUPFAM" id="SSF56645">
    <property type="entry name" value="Acyl-CoA dehydrogenase NM domain-like"/>
    <property type="match status" value="1"/>
</dbReference>